<keyword evidence="1" id="KW-1133">Transmembrane helix</keyword>
<dbReference type="Proteomes" id="UP001318860">
    <property type="component" value="Unassembled WGS sequence"/>
</dbReference>
<protein>
    <submittedName>
        <fullName evidence="2">Uncharacterized protein</fullName>
    </submittedName>
</protein>
<reference evidence="2 3" key="1">
    <citation type="journal article" date="2021" name="Comput. Struct. Biotechnol. J.">
        <title>De novo genome assembly of the potent medicinal plant Rehmannia glutinosa using nanopore technology.</title>
        <authorList>
            <person name="Ma L."/>
            <person name="Dong C."/>
            <person name="Song C."/>
            <person name="Wang X."/>
            <person name="Zheng X."/>
            <person name="Niu Y."/>
            <person name="Chen S."/>
            <person name="Feng W."/>
        </authorList>
    </citation>
    <scope>NUCLEOTIDE SEQUENCE [LARGE SCALE GENOMIC DNA]</scope>
    <source>
        <strain evidence="2">DH-2019</strain>
    </source>
</reference>
<keyword evidence="3" id="KW-1185">Reference proteome</keyword>
<evidence type="ECO:0000313" key="3">
    <source>
        <dbReference type="Proteomes" id="UP001318860"/>
    </source>
</evidence>
<dbReference type="PANTHER" id="PTHR33564:SF15">
    <property type="entry name" value="PROTEIN, PUTATIVE-RELATED"/>
    <property type="match status" value="1"/>
</dbReference>
<proteinExistence type="predicted"/>
<dbReference type="PANTHER" id="PTHR33564">
    <property type="entry name" value="TRANSMEMBRANE PROTEIN"/>
    <property type="match status" value="1"/>
</dbReference>
<sequence length="137" mass="15445">MLTSQGLVFATAMAVSAGTIFFFDLFREKYIPQIPDNQNSPPHQNQVLKSCLSSGNKKREIEQKKKKRVQFADDVKDSKGNGELYRKGGRINKSAQIQKNASCCGNEILGIPKMPPNRAVLYSGILKDRVQRMEYSY</sequence>
<comment type="caution">
    <text evidence="2">The sequence shown here is derived from an EMBL/GenBank/DDBJ whole genome shotgun (WGS) entry which is preliminary data.</text>
</comment>
<accession>A0ABR0WPZ2</accession>
<gene>
    <name evidence="2" type="ORF">DH2020_016493</name>
</gene>
<feature type="transmembrane region" description="Helical" evidence="1">
    <location>
        <begin position="6"/>
        <end position="26"/>
    </location>
</feature>
<evidence type="ECO:0000313" key="2">
    <source>
        <dbReference type="EMBL" id="KAK6148968.1"/>
    </source>
</evidence>
<dbReference type="EMBL" id="JABTTQ020000009">
    <property type="protein sequence ID" value="KAK6148968.1"/>
    <property type="molecule type" value="Genomic_DNA"/>
</dbReference>
<keyword evidence="1" id="KW-0812">Transmembrane</keyword>
<evidence type="ECO:0000256" key="1">
    <source>
        <dbReference type="SAM" id="Phobius"/>
    </source>
</evidence>
<name>A0ABR0WPZ2_REHGL</name>
<organism evidence="2 3">
    <name type="scientific">Rehmannia glutinosa</name>
    <name type="common">Chinese foxglove</name>
    <dbReference type="NCBI Taxonomy" id="99300"/>
    <lineage>
        <taxon>Eukaryota</taxon>
        <taxon>Viridiplantae</taxon>
        <taxon>Streptophyta</taxon>
        <taxon>Embryophyta</taxon>
        <taxon>Tracheophyta</taxon>
        <taxon>Spermatophyta</taxon>
        <taxon>Magnoliopsida</taxon>
        <taxon>eudicotyledons</taxon>
        <taxon>Gunneridae</taxon>
        <taxon>Pentapetalae</taxon>
        <taxon>asterids</taxon>
        <taxon>lamiids</taxon>
        <taxon>Lamiales</taxon>
        <taxon>Orobanchaceae</taxon>
        <taxon>Rehmannieae</taxon>
        <taxon>Rehmannia</taxon>
    </lineage>
</organism>
<keyword evidence="1" id="KW-0472">Membrane</keyword>